<dbReference type="PROSITE" id="PS50106">
    <property type="entry name" value="PDZ"/>
    <property type="match status" value="1"/>
</dbReference>
<feature type="domain" description="PH" evidence="4">
    <location>
        <begin position="237"/>
        <end position="350"/>
    </location>
</feature>
<dbReference type="InterPro" id="IPR000219">
    <property type="entry name" value="DH_dom"/>
</dbReference>
<feature type="domain" description="PDZ" evidence="6">
    <location>
        <begin position="633"/>
        <end position="710"/>
    </location>
</feature>
<organism evidence="7 8">
    <name type="scientific">Aplysia californica</name>
    <name type="common">California sea hare</name>
    <dbReference type="NCBI Taxonomy" id="6500"/>
    <lineage>
        <taxon>Eukaryota</taxon>
        <taxon>Metazoa</taxon>
        <taxon>Spiralia</taxon>
        <taxon>Lophotrochozoa</taxon>
        <taxon>Mollusca</taxon>
        <taxon>Gastropoda</taxon>
        <taxon>Heterobranchia</taxon>
        <taxon>Euthyneura</taxon>
        <taxon>Tectipleura</taxon>
        <taxon>Aplysiida</taxon>
        <taxon>Aplysioidea</taxon>
        <taxon>Aplysiidae</taxon>
        <taxon>Aplysia</taxon>
    </lineage>
</organism>
<dbReference type="CDD" id="cd01230">
    <property type="entry name" value="PH1_Tiam1_2"/>
    <property type="match status" value="1"/>
</dbReference>
<dbReference type="CDD" id="cd00160">
    <property type="entry name" value="RhoGEF"/>
    <property type="match status" value="1"/>
</dbReference>
<feature type="compositionally biased region" description="Low complexity" evidence="3">
    <location>
        <begin position="1203"/>
        <end position="1212"/>
    </location>
</feature>
<dbReference type="InterPro" id="IPR036034">
    <property type="entry name" value="PDZ_sf"/>
</dbReference>
<dbReference type="InterPro" id="IPR043537">
    <property type="entry name" value="Tiam1/Tiam2/Sif"/>
</dbReference>
<feature type="region of interest" description="Disordered" evidence="3">
    <location>
        <begin position="132"/>
        <end position="188"/>
    </location>
</feature>
<feature type="region of interest" description="Disordered" evidence="3">
    <location>
        <begin position="1363"/>
        <end position="1443"/>
    </location>
</feature>
<dbReference type="Gene3D" id="1.20.900.10">
    <property type="entry name" value="Dbl homology (DH) domain"/>
    <property type="match status" value="1"/>
</dbReference>
<dbReference type="SUPFAM" id="SSF50156">
    <property type="entry name" value="PDZ domain-like"/>
    <property type="match status" value="1"/>
</dbReference>
<dbReference type="InterPro" id="IPR011993">
    <property type="entry name" value="PH-like_dom_sf"/>
</dbReference>
<dbReference type="Pfam" id="PF00169">
    <property type="entry name" value="PH"/>
    <property type="match status" value="1"/>
</dbReference>
<dbReference type="SMART" id="SM00233">
    <property type="entry name" value="PH"/>
    <property type="match status" value="2"/>
</dbReference>
<feature type="region of interest" description="Disordered" evidence="3">
    <location>
        <begin position="807"/>
        <end position="826"/>
    </location>
</feature>
<dbReference type="RefSeq" id="XP_012937621.1">
    <property type="nucleotide sequence ID" value="XM_013082167.2"/>
</dbReference>
<dbReference type="PROSITE" id="PS00741">
    <property type="entry name" value="DH_1"/>
    <property type="match status" value="1"/>
</dbReference>
<dbReference type="SMART" id="SM00228">
    <property type="entry name" value="PDZ"/>
    <property type="match status" value="1"/>
</dbReference>
<feature type="compositionally biased region" description="Polar residues" evidence="3">
    <location>
        <begin position="77"/>
        <end position="98"/>
    </location>
</feature>
<protein>
    <submittedName>
        <fullName evidence="8">Protein still life, isoform SIF type 1 isoform X1</fullName>
    </submittedName>
</protein>
<dbReference type="Gene3D" id="2.30.42.10">
    <property type="match status" value="1"/>
</dbReference>
<dbReference type="GeneID" id="101847722"/>
<feature type="compositionally biased region" description="Acidic residues" evidence="3">
    <location>
        <begin position="207"/>
        <end position="219"/>
    </location>
</feature>
<evidence type="ECO:0000256" key="2">
    <source>
        <dbReference type="ARBA" id="ARBA00022737"/>
    </source>
</evidence>
<dbReference type="SMART" id="SM00325">
    <property type="entry name" value="RhoGEF"/>
    <property type="match status" value="1"/>
</dbReference>
<evidence type="ECO:0000259" key="6">
    <source>
        <dbReference type="PROSITE" id="PS50106"/>
    </source>
</evidence>
<feature type="compositionally biased region" description="Low complexity" evidence="3">
    <location>
        <begin position="1223"/>
        <end position="1243"/>
    </location>
</feature>
<feature type="compositionally biased region" description="Low complexity" evidence="3">
    <location>
        <begin position="1404"/>
        <end position="1413"/>
    </location>
</feature>
<dbReference type="InterPro" id="IPR001331">
    <property type="entry name" value="GDS_CDC24_CS"/>
</dbReference>
<evidence type="ECO:0000313" key="7">
    <source>
        <dbReference type="Proteomes" id="UP000694888"/>
    </source>
</evidence>
<evidence type="ECO:0000313" key="8">
    <source>
        <dbReference type="RefSeq" id="XP_012937621.1"/>
    </source>
</evidence>
<dbReference type="InterPro" id="IPR055230">
    <property type="entry name" value="PH_Tiam1/2"/>
</dbReference>
<dbReference type="Pfam" id="PF23014">
    <property type="entry name" value="PH_Tiam1"/>
    <property type="match status" value="1"/>
</dbReference>
<dbReference type="Pfam" id="PF18385">
    <property type="entry name" value="Tiam_CC_Ex"/>
    <property type="match status" value="1"/>
</dbReference>
<feature type="compositionally biased region" description="Low complexity" evidence="3">
    <location>
        <begin position="48"/>
        <end position="58"/>
    </location>
</feature>
<keyword evidence="1" id="KW-0344">Guanine-nucleotide releasing factor</keyword>
<dbReference type="PROSITE" id="PS50003">
    <property type="entry name" value="PH_DOMAIN"/>
    <property type="match status" value="1"/>
</dbReference>
<dbReference type="Proteomes" id="UP000694888">
    <property type="component" value="Unplaced"/>
</dbReference>
<feature type="compositionally biased region" description="Low complexity" evidence="3">
    <location>
        <begin position="1250"/>
        <end position="1260"/>
    </location>
</feature>
<dbReference type="InterPro" id="IPR001478">
    <property type="entry name" value="PDZ"/>
</dbReference>
<keyword evidence="2" id="KW-0677">Repeat</keyword>
<dbReference type="SUPFAM" id="SSF50729">
    <property type="entry name" value="PH domain-like"/>
    <property type="match status" value="2"/>
</dbReference>
<dbReference type="PANTHER" id="PTHR46001">
    <property type="entry name" value="TIAM (MAMMALIAN TUMOR INVASION AND METASTASIS FACTOR) HOMOLOG"/>
    <property type="match status" value="1"/>
</dbReference>
<dbReference type="SUPFAM" id="SSF48065">
    <property type="entry name" value="DBL homology domain (DH-domain)"/>
    <property type="match status" value="1"/>
</dbReference>
<keyword evidence="7" id="KW-1185">Reference proteome</keyword>
<feature type="compositionally biased region" description="Basic and acidic residues" evidence="3">
    <location>
        <begin position="526"/>
        <end position="539"/>
    </location>
</feature>
<feature type="region of interest" description="Disordered" evidence="3">
    <location>
        <begin position="1305"/>
        <end position="1349"/>
    </location>
</feature>
<dbReference type="PANTHER" id="PTHR46001:SF3">
    <property type="entry name" value="PROTEIN STILL LIFE, ISOFORM SIF TYPE 1"/>
    <property type="match status" value="1"/>
</dbReference>
<dbReference type="InterPro" id="IPR035899">
    <property type="entry name" value="DBL_dom_sf"/>
</dbReference>
<accession>A0ABM0ZZB2</accession>
<feature type="region of interest" description="Disordered" evidence="3">
    <location>
        <begin position="205"/>
        <end position="226"/>
    </location>
</feature>
<feature type="compositionally biased region" description="Low complexity" evidence="3">
    <location>
        <begin position="1331"/>
        <end position="1349"/>
    </location>
</feature>
<feature type="region of interest" description="Disordered" evidence="3">
    <location>
        <begin position="485"/>
        <end position="549"/>
    </location>
</feature>
<dbReference type="Pfam" id="PF00621">
    <property type="entry name" value="RhoGEF"/>
    <property type="match status" value="1"/>
</dbReference>
<dbReference type="Pfam" id="PF02196">
    <property type="entry name" value="RBD"/>
    <property type="match status" value="1"/>
</dbReference>
<evidence type="ECO:0000256" key="3">
    <source>
        <dbReference type="SAM" id="MobiDB-lite"/>
    </source>
</evidence>
<dbReference type="InterPro" id="IPR003116">
    <property type="entry name" value="RBD_dom"/>
</dbReference>
<evidence type="ECO:0000256" key="1">
    <source>
        <dbReference type="ARBA" id="ARBA00022658"/>
    </source>
</evidence>
<feature type="domain" description="DH" evidence="5">
    <location>
        <begin position="829"/>
        <end position="1027"/>
    </location>
</feature>
<feature type="compositionally biased region" description="Polar residues" evidence="3">
    <location>
        <begin position="494"/>
        <end position="509"/>
    </location>
</feature>
<dbReference type="PROSITE" id="PS50010">
    <property type="entry name" value="DH_2"/>
    <property type="match status" value="1"/>
</dbReference>
<feature type="region of interest" description="Disordered" evidence="3">
    <location>
        <begin position="1"/>
        <end position="109"/>
    </location>
</feature>
<dbReference type="InterPro" id="IPR001849">
    <property type="entry name" value="PH_domain"/>
</dbReference>
<name>A0ABM0ZZB2_APLCA</name>
<gene>
    <name evidence="8" type="primary">LOC101847722</name>
</gene>
<sequence>MSFDSDTIQRMLRSLPSSPIAKDYDDEDMGFHEGTASSVDEHGQAKPGANGSSSANGRRGSKLSRTKSLNVHDRNSKPNNNPRRQQSVDSYNPANQPGGSAAGHRVDVPKPRMFNKIALEKELKQRNKNIAASYPDSGIGMSADTAPSLRSEGSAKSAFVKTGKQPSHDVKTGSAAASSDSRDSEQSDIIRQLGEGEALGQYLAPDLSDDEEGGSEDSIDTMTDTESQMSYARQVGAIRKAGWLVVKNWLLHKKKKVELAPRRAWKRYWVCLKGTTLLFFDCDEESSITENSIPRHILVIEGGIAQAVPEHPKRDNIFSLSTACGDAYLFQASSQIDLENWIRAVHSACASSYARQHGKDNTLKLLCSELTRLESSIDMDVKMRKMAELQMTVVTDPRSRTAIMKQIGQWEENLEKLYIDQYRFRCYSASLQGSELPNPKVLLANASKASKTTLGRLGIFTVTSFHALVSARKPLVLPNIYGKTSQKGGMLSPRSESVQKPRSRTPTALVSSSVSSEALYKTGHAPHSDSMDNLLEKAGPDASPGQESLSKVTLPNNQCYNFQTMLIGVDRGTSVQDLLQMTCNKRQLNPRDHYVRIKPLGSTDNTFVIPDKHENIKKLRYEAIEVCQKCVFQLELTKPTKDGVFGFAVEAELAEDLDRDDELRVYVCDVTRDAVADKRGLIVGDEVLVINSKIVSELDMVYIETLLHESRTLFLTVRSMRTQPPRSDFISQHTDAYINNMVVPPPPSQSRLSDKSLGNLIVPAPSPDDADGSHSQSARDKRSQTTSPAQIDALLEGAEQVTAICRKDEPRSLSDDPNIPTKPLSDAQRMRKAIMELVETERAYVKDLKCLTERYLEPLKEETFLTSGEIQQLFGNIQEIVAFQQRFLHSLEEAVESVPEFFTTNNVSDFKRVLFSLGGSFLYYANHFKVYSSFCASHSRSQKILNPVLCVSDANDALREFLRARNPKQQHSATLESYLIKPIQRILKYPLLLQQLCNMTHLDTDEHHHLSEALKGMEAVAEHINEMQKIYDEYGSVFDELTKSYKENNPHKPPIELNVGDLQMYGTVEWVNVTDHLGKVKKSAEFENVVFVFKTGVTFLCRERLKRKKTKSISARSSLIEVAESVERFRTLIPTQEVQIRTGKVGDMDRHYWWDLVHSRSELEGRPEKVYQFCNSTSEAKCDFMKVIRQTIRESVRKMIIPTTTTSSSSSSPHQQHSHLPNHRPNSSSPTSTSPSRAPSEAGSVGGASGSSQPHPLSSPQLALFKRRMKSTDNERHSMDLDKKIGEMDIDAGFRTRSKTIGDLNEASMDESGGFVPGTLDPNPVEKNKENSSCSSNSNISCSSQTGSQTGSAKLQYASADPLNYSSSSVNSGDRGGASSPVWKRAESKLKPNSVQEDSHSTQSAGGSSNNSAESIPPPRRDTKTVVFAPVPDGVPHLKDTEC</sequence>
<evidence type="ECO:0000259" key="4">
    <source>
        <dbReference type="PROSITE" id="PS50003"/>
    </source>
</evidence>
<evidence type="ECO:0000259" key="5">
    <source>
        <dbReference type="PROSITE" id="PS50010"/>
    </source>
</evidence>
<dbReference type="Gene3D" id="2.30.29.30">
    <property type="entry name" value="Pleckstrin-homology domain (PH domain)/Phosphotyrosine-binding domain (PTB)"/>
    <property type="match status" value="2"/>
</dbReference>
<dbReference type="Gene3D" id="6.10.140.680">
    <property type="match status" value="1"/>
</dbReference>
<dbReference type="InterPro" id="IPR040655">
    <property type="entry name" value="TIAM1_CC-Ex"/>
</dbReference>
<feature type="region of interest" description="Disordered" evidence="3">
    <location>
        <begin position="740"/>
        <end position="787"/>
    </location>
</feature>
<proteinExistence type="predicted"/>
<reference evidence="8" key="1">
    <citation type="submission" date="2025-08" db="UniProtKB">
        <authorList>
            <consortium name="RefSeq"/>
        </authorList>
    </citation>
    <scope>IDENTIFICATION</scope>
</reference>
<feature type="region of interest" description="Disordered" evidence="3">
    <location>
        <begin position="1203"/>
        <end position="1260"/>
    </location>
</feature>